<dbReference type="SUPFAM" id="SSF52540">
    <property type="entry name" value="P-loop containing nucleoside triphosphate hydrolases"/>
    <property type="match status" value="1"/>
</dbReference>
<comment type="caution">
    <text evidence="2">The sequence shown here is derived from an EMBL/GenBank/DDBJ whole genome shotgun (WGS) entry which is preliminary data.</text>
</comment>
<dbReference type="EMBL" id="JAPDVG010000001">
    <property type="protein sequence ID" value="MCW4130530.1"/>
    <property type="molecule type" value="Genomic_DNA"/>
</dbReference>
<evidence type="ECO:0000313" key="3">
    <source>
        <dbReference type="Proteomes" id="UP001209417"/>
    </source>
</evidence>
<sequence>MDKINDNIVDISYQQTGKSSNTNELGMREMQAKAYEARNHRFLLIKAPPASGKSRALMFIALDKLKNQGIKKVVVAVPEKSIGRSFQNTDLMKYGFFADWRVAQQYNLCDNNLCDSTDEKVKAVRFKNFFHQYKNNILVCAHATLRNGMKEISDEEFNDCLLAIDEFHHTSADVNSGLGDIVRRVMNNSTGHIVAMTGSYFRGDGVPVLRAEDEARFFPVTYNYYQQLNGYRYLKDLVLGYHFYHGSYLDHIAEVLDTTKKTIIHIPSVNSRASSGLGKYTEVDEIIKIIGKVEERDYNNGGIYHIRTKDGRLLKVADLVEDHAETRNLVQGYLQRIKKRDDVDIIIALGTAKEGFDWQWCEECLTIGVRGSLTEVVQIIGRCTRDCEGKETAKFVNMIGMPDANQPDVKVAVNDFLKAITASLLMEQVMAPSWHFKTVKDVDSDEGSPLDARTLVIEGLKPLSSEKTKMIVEEQLDDLKASILQDELVVKAISGSTTAETITKALIPKVIREKYPDLSEDEVEEVRQRLLLDTLVKGGEVVDDKGNPIDFDASKNDEEKESEGNRLIKLANRMININQLNINLIDSINPFQRAYEMLSKNIDKSTLKIIQDTIAEQKFDMTLEQAIILFKGPYRKWVEEHNEQRPDINDPDPKVRELAAAFQKIKNLKIRKMRGLEYEPEK</sequence>
<name>A0AAW5U6G0_9BACT</name>
<dbReference type="GO" id="GO:0004386">
    <property type="term" value="F:helicase activity"/>
    <property type="evidence" value="ECO:0007669"/>
    <property type="project" value="UniProtKB-KW"/>
</dbReference>
<proteinExistence type="predicted"/>
<dbReference type="InterPro" id="IPR027417">
    <property type="entry name" value="P-loop_NTPase"/>
</dbReference>
<dbReference type="GO" id="GO:0016787">
    <property type="term" value="F:hydrolase activity"/>
    <property type="evidence" value="ECO:0007669"/>
    <property type="project" value="InterPro"/>
</dbReference>
<evidence type="ECO:0000259" key="1">
    <source>
        <dbReference type="SMART" id="SM00487"/>
    </source>
</evidence>
<dbReference type="Pfam" id="PF04851">
    <property type="entry name" value="ResIII"/>
    <property type="match status" value="1"/>
</dbReference>
<dbReference type="RefSeq" id="WP_264912558.1">
    <property type="nucleotide sequence ID" value="NZ_JAPDUU010000001.1"/>
</dbReference>
<dbReference type="GO" id="GO:0003677">
    <property type="term" value="F:DNA binding"/>
    <property type="evidence" value="ECO:0007669"/>
    <property type="project" value="InterPro"/>
</dbReference>
<gene>
    <name evidence="2" type="ORF">ONT19_02710</name>
</gene>
<dbReference type="GO" id="GO:0005524">
    <property type="term" value="F:ATP binding"/>
    <property type="evidence" value="ECO:0007669"/>
    <property type="project" value="InterPro"/>
</dbReference>
<reference evidence="2" key="1">
    <citation type="submission" date="2022-11" db="EMBL/GenBank/DDBJ databases">
        <title>Genomic repertoires linked with pathogenic potency of arthritogenic Prevotella copri isolated from the gut of rheumatoid arthritis patients.</title>
        <authorList>
            <person name="Nii T."/>
            <person name="Maeda Y."/>
            <person name="Motooka D."/>
            <person name="Naito M."/>
            <person name="Matsumoto Y."/>
            <person name="Ogawa T."/>
            <person name="Oguro-Igashira E."/>
            <person name="Kishikawa T."/>
            <person name="Yamashita M."/>
            <person name="Koizumi S."/>
            <person name="Kurakawa T."/>
            <person name="Okumura R."/>
            <person name="Kayama H."/>
            <person name="Murakami M."/>
            <person name="Sakaguchi T."/>
            <person name="Das B."/>
            <person name="Nakamura S."/>
            <person name="Okada Y."/>
            <person name="Kumanogoh A."/>
            <person name="Takeda K."/>
        </authorList>
    </citation>
    <scope>NUCLEOTIDE SEQUENCE</scope>
    <source>
        <strain evidence="2">H019-1</strain>
    </source>
</reference>
<dbReference type="SMART" id="SM00487">
    <property type="entry name" value="DEXDc"/>
    <property type="match status" value="1"/>
</dbReference>
<keyword evidence="2" id="KW-0547">Nucleotide-binding</keyword>
<organism evidence="2 3">
    <name type="scientific">Segatella copri</name>
    <dbReference type="NCBI Taxonomy" id="165179"/>
    <lineage>
        <taxon>Bacteria</taxon>
        <taxon>Pseudomonadati</taxon>
        <taxon>Bacteroidota</taxon>
        <taxon>Bacteroidia</taxon>
        <taxon>Bacteroidales</taxon>
        <taxon>Prevotellaceae</taxon>
        <taxon>Segatella</taxon>
    </lineage>
</organism>
<dbReference type="Gene3D" id="3.40.50.300">
    <property type="entry name" value="P-loop containing nucleotide triphosphate hydrolases"/>
    <property type="match status" value="2"/>
</dbReference>
<dbReference type="Proteomes" id="UP001209417">
    <property type="component" value="Unassembled WGS sequence"/>
</dbReference>
<keyword evidence="2" id="KW-0378">Hydrolase</keyword>
<dbReference type="InterPro" id="IPR006935">
    <property type="entry name" value="Helicase/UvrB_N"/>
</dbReference>
<feature type="domain" description="Helicase ATP-binding" evidence="1">
    <location>
        <begin position="23"/>
        <end position="223"/>
    </location>
</feature>
<dbReference type="InterPro" id="IPR014001">
    <property type="entry name" value="Helicase_ATP-bd"/>
</dbReference>
<protein>
    <submittedName>
        <fullName evidence="2">DEAD/DEAH box helicase family protein</fullName>
    </submittedName>
</protein>
<dbReference type="AlphaFoldDB" id="A0AAW5U6G0"/>
<keyword evidence="2" id="KW-0347">Helicase</keyword>
<accession>A0AAW5U6G0</accession>
<evidence type="ECO:0000313" key="2">
    <source>
        <dbReference type="EMBL" id="MCW4130530.1"/>
    </source>
</evidence>
<keyword evidence="2" id="KW-0067">ATP-binding</keyword>